<comment type="caution">
    <text evidence="9">The sequence shown here is derived from an EMBL/GenBank/DDBJ whole genome shotgun (WGS) entry which is preliminary data.</text>
</comment>
<feature type="transmembrane region" description="Helical" evidence="8">
    <location>
        <begin position="204"/>
        <end position="223"/>
    </location>
</feature>
<dbReference type="SUPFAM" id="SSF103473">
    <property type="entry name" value="MFS general substrate transporter"/>
    <property type="match status" value="1"/>
</dbReference>
<accession>A0ABD7LRL2</accession>
<feature type="transmembrane region" description="Helical" evidence="8">
    <location>
        <begin position="86"/>
        <end position="104"/>
    </location>
</feature>
<dbReference type="PANTHER" id="PTHR23522">
    <property type="entry name" value="BLL5896 PROTEIN"/>
    <property type="match status" value="1"/>
</dbReference>
<dbReference type="Gene3D" id="1.20.1250.20">
    <property type="entry name" value="MFS general substrate transporter like domains"/>
    <property type="match status" value="2"/>
</dbReference>
<evidence type="ECO:0000256" key="8">
    <source>
        <dbReference type="SAM" id="Phobius"/>
    </source>
</evidence>
<sequence length="359" mass="40444">MFIYGTLQDKLYIKRNLLIFASVLATLVGPFFIWIYGPLLDNNFNLGIIMGALFLSAGYLASVGVFEAVSERFSRLFGFEYGQARAWGSFGYALVALLAGFLFVKNPHLNFWAGSFFGSLLLLNLLFWNPKVEREANQNFNQEQAESNSIPSLKEMFDLMKLPQLWTIIIFIVFTWTFYTVFDQQMFPGFYTGLFSTSANGEKIYGTLNAIQVFCEALMMGIVPIIMRKLGVRNTLLLGVTIMCVRIGLCGFASTPLSVSCIKMLHALEVPLFTLPMFRYFTLHFDTKLSATLYMIGFQIAAQIGQVILSTPLGILRDNVGYQPTFKIISLIVLLAGIYAFFILKQDDRDVQGDPFIRG</sequence>
<dbReference type="InterPro" id="IPR000576">
    <property type="entry name" value="LacY/RafB_perm_fam"/>
</dbReference>
<evidence type="ECO:0000256" key="5">
    <source>
        <dbReference type="ARBA" id="ARBA00022692"/>
    </source>
</evidence>
<organism evidence="9 10">
    <name type="scientific">Enterococcus faecium</name>
    <name type="common">Streptococcus faecium</name>
    <dbReference type="NCBI Taxonomy" id="1352"/>
    <lineage>
        <taxon>Bacteria</taxon>
        <taxon>Bacillati</taxon>
        <taxon>Bacillota</taxon>
        <taxon>Bacilli</taxon>
        <taxon>Lactobacillales</taxon>
        <taxon>Enterococcaceae</taxon>
        <taxon>Enterococcus</taxon>
    </lineage>
</organism>
<feature type="transmembrane region" description="Helical" evidence="8">
    <location>
        <begin position="110"/>
        <end position="128"/>
    </location>
</feature>
<comment type="subcellular location">
    <subcellularLocation>
        <location evidence="1">Cell inner membrane</location>
        <topology evidence="1">Multi-pass membrane protein</topology>
    </subcellularLocation>
</comment>
<keyword evidence="4" id="KW-0997">Cell inner membrane</keyword>
<name>A0ABD7LRL2_ENTFC</name>
<evidence type="ECO:0000256" key="1">
    <source>
        <dbReference type="ARBA" id="ARBA00004429"/>
    </source>
</evidence>
<reference evidence="9 10" key="1">
    <citation type="submission" date="2016-04" db="EMBL/GenBank/DDBJ databases">
        <authorList>
            <person name="Millard A."/>
        </authorList>
    </citation>
    <scope>NUCLEOTIDE SEQUENCE [LARGE SCALE GENOMIC DNA]</scope>
    <source>
        <strain evidence="9">Isolate 22</strain>
    </source>
</reference>
<evidence type="ECO:0000256" key="6">
    <source>
        <dbReference type="ARBA" id="ARBA00022989"/>
    </source>
</evidence>
<dbReference type="EMBL" id="FKLM01000140">
    <property type="protein sequence ID" value="SAM54471.1"/>
    <property type="molecule type" value="Genomic_DNA"/>
</dbReference>
<protein>
    <submittedName>
        <fullName evidence="9">Lactose-proton symporter</fullName>
    </submittedName>
</protein>
<evidence type="ECO:0000313" key="9">
    <source>
        <dbReference type="EMBL" id="SAM54471.1"/>
    </source>
</evidence>
<dbReference type="PRINTS" id="PR00174">
    <property type="entry name" value="LACYSMPORT"/>
</dbReference>
<dbReference type="GO" id="GO:0005886">
    <property type="term" value="C:plasma membrane"/>
    <property type="evidence" value="ECO:0007669"/>
    <property type="project" value="UniProtKB-SubCell"/>
</dbReference>
<keyword evidence="3" id="KW-1003">Cell membrane</keyword>
<proteinExistence type="predicted"/>
<feature type="transmembrane region" description="Helical" evidence="8">
    <location>
        <begin position="43"/>
        <end position="66"/>
    </location>
</feature>
<evidence type="ECO:0000256" key="4">
    <source>
        <dbReference type="ARBA" id="ARBA00022519"/>
    </source>
</evidence>
<gene>
    <name evidence="9" type="primary">lacY</name>
    <name evidence="9" type="ORF">DTPHA_603087</name>
</gene>
<feature type="transmembrane region" description="Helical" evidence="8">
    <location>
        <begin position="17"/>
        <end position="37"/>
    </location>
</feature>
<dbReference type="Pfam" id="PF01306">
    <property type="entry name" value="LacY_symp"/>
    <property type="match status" value="1"/>
</dbReference>
<dbReference type="InterPro" id="IPR036259">
    <property type="entry name" value="MFS_trans_sf"/>
</dbReference>
<feature type="transmembrane region" description="Helical" evidence="8">
    <location>
        <begin position="293"/>
        <end position="316"/>
    </location>
</feature>
<feature type="transmembrane region" description="Helical" evidence="8">
    <location>
        <begin position="328"/>
        <end position="344"/>
    </location>
</feature>
<keyword evidence="2" id="KW-0813">Transport</keyword>
<evidence type="ECO:0000256" key="7">
    <source>
        <dbReference type="ARBA" id="ARBA00023136"/>
    </source>
</evidence>
<dbReference type="PANTHER" id="PTHR23522:SF10">
    <property type="entry name" value="3-PHENYLPROPIONIC ACID TRANSPORTER-RELATED"/>
    <property type="match status" value="1"/>
</dbReference>
<feature type="transmembrane region" description="Helical" evidence="8">
    <location>
        <begin position="165"/>
        <end position="182"/>
    </location>
</feature>
<evidence type="ECO:0000256" key="2">
    <source>
        <dbReference type="ARBA" id="ARBA00022448"/>
    </source>
</evidence>
<evidence type="ECO:0000313" key="10">
    <source>
        <dbReference type="Proteomes" id="UP000183509"/>
    </source>
</evidence>
<keyword evidence="5 8" id="KW-0812">Transmembrane</keyword>
<dbReference type="NCBIfam" id="NF007077">
    <property type="entry name" value="PRK09528.1"/>
    <property type="match status" value="1"/>
</dbReference>
<feature type="transmembrane region" description="Helical" evidence="8">
    <location>
        <begin position="235"/>
        <end position="258"/>
    </location>
</feature>
<keyword evidence="6 8" id="KW-1133">Transmembrane helix</keyword>
<dbReference type="NCBIfam" id="TIGR00882">
    <property type="entry name" value="2A0105"/>
    <property type="match status" value="1"/>
</dbReference>
<evidence type="ECO:0000256" key="3">
    <source>
        <dbReference type="ARBA" id="ARBA00022475"/>
    </source>
</evidence>
<dbReference type="AlphaFoldDB" id="A0ABD7LRL2"/>
<keyword evidence="7 8" id="KW-0472">Membrane</keyword>
<dbReference type="Proteomes" id="UP000183509">
    <property type="component" value="Unassembled WGS sequence"/>
</dbReference>